<feature type="chain" id="PRO_5040767586" description="Secretion system X translation initiation factor" evidence="2">
    <location>
        <begin position="22"/>
        <end position="203"/>
    </location>
</feature>
<keyword evidence="4" id="KW-1185">Reference proteome</keyword>
<gene>
    <name evidence="3" type="ORF">H010_18877</name>
</gene>
<protein>
    <recommendedName>
        <fullName evidence="5">Secretion system X translation initiation factor</fullName>
    </recommendedName>
</protein>
<dbReference type="OrthoDB" id="9182900at2"/>
<dbReference type="Proteomes" id="UP001152876">
    <property type="component" value="Unassembled WGS sequence"/>
</dbReference>
<reference evidence="3" key="1">
    <citation type="submission" date="2013-01" db="EMBL/GenBank/DDBJ databases">
        <title>Genome draft of Hydrogenophaga taeniospiralis 2K1.</title>
        <authorList>
            <person name="Gomila M."/>
            <person name="Lalucat J."/>
        </authorList>
    </citation>
    <scope>NUCLEOTIDE SEQUENCE</scope>
    <source>
        <strain evidence="3">CCUG 15921</strain>
    </source>
</reference>
<organism evidence="3 4">
    <name type="scientific">Hydrogenophaga taeniospiralis CCUG 15921</name>
    <dbReference type="NCBI Taxonomy" id="1281780"/>
    <lineage>
        <taxon>Bacteria</taxon>
        <taxon>Pseudomonadati</taxon>
        <taxon>Pseudomonadota</taxon>
        <taxon>Betaproteobacteria</taxon>
        <taxon>Burkholderiales</taxon>
        <taxon>Comamonadaceae</taxon>
        <taxon>Hydrogenophaga</taxon>
    </lineage>
</organism>
<evidence type="ECO:0000256" key="2">
    <source>
        <dbReference type="SAM" id="SignalP"/>
    </source>
</evidence>
<feature type="compositionally biased region" description="Low complexity" evidence="1">
    <location>
        <begin position="119"/>
        <end position="128"/>
    </location>
</feature>
<evidence type="ECO:0000313" key="3">
    <source>
        <dbReference type="EMBL" id="MDG5977330.1"/>
    </source>
</evidence>
<dbReference type="EMBL" id="AOGK01000019">
    <property type="protein sequence ID" value="MDG5977330.1"/>
    <property type="molecule type" value="Genomic_DNA"/>
</dbReference>
<comment type="caution">
    <text evidence="3">The sequence shown here is derived from an EMBL/GenBank/DDBJ whole genome shotgun (WGS) entry which is preliminary data.</text>
</comment>
<sequence>MNRTRWVLLLVLMATLIAAWLAPPAEDPADVALSPRARDQVSRPQAQPAVAPGNMGRAAEKQPGREPSGRESAGSAADKNEAEVLVIRARFDAEDSDPLSDLFASPAWARKAPPSAPEAAGPQDAVADPPAPTAPPLPFTVIGSMNEGGQPKYFLRYAERSFVVQVGDTLLEQYRVEAIEGSKLMLRYLPLDQLQSLELGNPS</sequence>
<evidence type="ECO:0000256" key="1">
    <source>
        <dbReference type="SAM" id="MobiDB-lite"/>
    </source>
</evidence>
<feature type="region of interest" description="Disordered" evidence="1">
    <location>
        <begin position="27"/>
        <end position="79"/>
    </location>
</feature>
<evidence type="ECO:0000313" key="4">
    <source>
        <dbReference type="Proteomes" id="UP001152876"/>
    </source>
</evidence>
<dbReference type="RefSeq" id="WP_068168005.1">
    <property type="nucleotide sequence ID" value="NZ_AOGK01000019.1"/>
</dbReference>
<evidence type="ECO:0008006" key="5">
    <source>
        <dbReference type="Google" id="ProtNLM"/>
    </source>
</evidence>
<dbReference type="AlphaFoldDB" id="A0A9X4S9Z3"/>
<accession>A0A9X4S9Z3</accession>
<name>A0A9X4S9Z3_9BURK</name>
<feature type="region of interest" description="Disordered" evidence="1">
    <location>
        <begin position="110"/>
        <end position="134"/>
    </location>
</feature>
<feature type="signal peptide" evidence="2">
    <location>
        <begin position="1"/>
        <end position="21"/>
    </location>
</feature>
<proteinExistence type="predicted"/>
<feature type="compositionally biased region" description="Basic and acidic residues" evidence="1">
    <location>
        <begin position="58"/>
        <end position="69"/>
    </location>
</feature>
<keyword evidence="2" id="KW-0732">Signal</keyword>